<evidence type="ECO:0008006" key="4">
    <source>
        <dbReference type="Google" id="ProtNLM"/>
    </source>
</evidence>
<dbReference type="RefSeq" id="WP_049991640.1">
    <property type="nucleotide sequence ID" value="NZ_FOIS01000001.1"/>
</dbReference>
<dbReference type="eggNOG" id="arCOG07976">
    <property type="taxonomic scope" value="Archaea"/>
</dbReference>
<dbReference type="AlphaFoldDB" id="A0A1I0M3Y2"/>
<dbReference type="OrthoDB" id="295069at2157"/>
<feature type="region of interest" description="Disordered" evidence="1">
    <location>
        <begin position="1"/>
        <end position="36"/>
    </location>
</feature>
<name>A0A1I0M3Y2_9EURY</name>
<reference evidence="3" key="1">
    <citation type="submission" date="2016-10" db="EMBL/GenBank/DDBJ databases">
        <authorList>
            <person name="Varghese N."/>
        </authorList>
    </citation>
    <scope>NUCLEOTIDE SEQUENCE [LARGE SCALE GENOMIC DNA]</scope>
    <source>
        <strain evidence="3">CGMCC 1.12284</strain>
    </source>
</reference>
<dbReference type="Proteomes" id="UP000183275">
    <property type="component" value="Unassembled WGS sequence"/>
</dbReference>
<evidence type="ECO:0000313" key="2">
    <source>
        <dbReference type="EMBL" id="SEV82490.1"/>
    </source>
</evidence>
<feature type="compositionally biased region" description="Low complexity" evidence="1">
    <location>
        <begin position="14"/>
        <end position="27"/>
    </location>
</feature>
<evidence type="ECO:0000313" key="3">
    <source>
        <dbReference type="Proteomes" id="UP000183275"/>
    </source>
</evidence>
<dbReference type="EMBL" id="FOIS01000001">
    <property type="protein sequence ID" value="SEV82490.1"/>
    <property type="molecule type" value="Genomic_DNA"/>
</dbReference>
<evidence type="ECO:0000256" key="1">
    <source>
        <dbReference type="SAM" id="MobiDB-lite"/>
    </source>
</evidence>
<keyword evidence="3" id="KW-1185">Reference proteome</keyword>
<protein>
    <recommendedName>
        <fullName evidence="4">Small CPxCG-related zinc finger protein</fullName>
    </recommendedName>
</protein>
<sequence length="72" mass="7593">MSLSTFLSELFSDADSTTESPETATAEASEHGDEVPSVTVVHECRDCGTNVSVGTSQCPTCESEDIVSYSID</sequence>
<accession>A0A1I0M3Y2</accession>
<gene>
    <name evidence="2" type="ORF">SAMN05216285_0363</name>
</gene>
<organism evidence="2 3">
    <name type="scientific">Natrinema salifodinae</name>
    <dbReference type="NCBI Taxonomy" id="1202768"/>
    <lineage>
        <taxon>Archaea</taxon>
        <taxon>Methanobacteriati</taxon>
        <taxon>Methanobacteriota</taxon>
        <taxon>Stenosarchaea group</taxon>
        <taxon>Halobacteria</taxon>
        <taxon>Halobacteriales</taxon>
        <taxon>Natrialbaceae</taxon>
        <taxon>Natrinema</taxon>
    </lineage>
</organism>
<proteinExistence type="predicted"/>